<name>A0ACC2MZ33_PERAE</name>
<protein>
    <submittedName>
        <fullName evidence="1">Uncharacterized protein</fullName>
    </submittedName>
</protein>
<organism evidence="1 2">
    <name type="scientific">Persea americana</name>
    <name type="common">Avocado</name>
    <dbReference type="NCBI Taxonomy" id="3435"/>
    <lineage>
        <taxon>Eukaryota</taxon>
        <taxon>Viridiplantae</taxon>
        <taxon>Streptophyta</taxon>
        <taxon>Embryophyta</taxon>
        <taxon>Tracheophyta</taxon>
        <taxon>Spermatophyta</taxon>
        <taxon>Magnoliopsida</taxon>
        <taxon>Magnoliidae</taxon>
        <taxon>Laurales</taxon>
        <taxon>Lauraceae</taxon>
        <taxon>Persea</taxon>
    </lineage>
</organism>
<dbReference type="Proteomes" id="UP001234297">
    <property type="component" value="Chromosome 1"/>
</dbReference>
<gene>
    <name evidence="1" type="ORF">MRB53_003721</name>
</gene>
<dbReference type="EMBL" id="CM056809">
    <property type="protein sequence ID" value="KAJ8650698.1"/>
    <property type="molecule type" value="Genomic_DNA"/>
</dbReference>
<proteinExistence type="predicted"/>
<evidence type="ECO:0000313" key="2">
    <source>
        <dbReference type="Proteomes" id="UP001234297"/>
    </source>
</evidence>
<keyword evidence="2" id="KW-1185">Reference proteome</keyword>
<comment type="caution">
    <text evidence="1">The sequence shown here is derived from an EMBL/GenBank/DDBJ whole genome shotgun (WGS) entry which is preliminary data.</text>
</comment>
<evidence type="ECO:0000313" key="1">
    <source>
        <dbReference type="EMBL" id="KAJ8650698.1"/>
    </source>
</evidence>
<accession>A0ACC2MZ33</accession>
<sequence length="438" mass="47577">MQESNEGLTDLWSTGEASALQRSQRDRRVGPWEKGTESAAGALQKAKKAYSHRISKEPVLSEVPVECRIQQGASRVVPYKGESSSIVEMGKQVVEVMDSTSTASDDEIDDTGEDGRVGTDGMATKGESAAQSLKQSGDVAKVDRGSFPQDNYCRPQNCPSDLKPVKETGFSNSFYLGEKDQRKKNSLQKAAILGRASTIEPALTDPGAGSCRERPMDCCHNRAQLSDRPSVKLLSKKSKRSHSFSVVLLPGGASILKQSSGNVFPVRAMVPTDSRASFQKHIRFLRAARTRRFPLPSTNHSRKVGGEWGRSNRTLSNGDEKDEGVFLATTDVQEVVSINLGWHVEKGTPMEKADSDVFNGRSEYVQGGIKVPKVDGDWDLENVSGRVAEVFEVATEEASQALDLGKIFGVSCGPDEAEIFQSFIEAGISEARSKFPPS</sequence>
<reference evidence="1 2" key="1">
    <citation type="journal article" date="2022" name="Hortic Res">
        <title>A haplotype resolved chromosomal level avocado genome allows analysis of novel avocado genes.</title>
        <authorList>
            <person name="Nath O."/>
            <person name="Fletcher S.J."/>
            <person name="Hayward A."/>
            <person name="Shaw L.M."/>
            <person name="Masouleh A.K."/>
            <person name="Furtado A."/>
            <person name="Henry R.J."/>
            <person name="Mitter N."/>
        </authorList>
    </citation>
    <scope>NUCLEOTIDE SEQUENCE [LARGE SCALE GENOMIC DNA]</scope>
    <source>
        <strain evidence="2">cv. Hass</strain>
    </source>
</reference>